<protein>
    <submittedName>
        <fullName evidence="2">Uncharacterized protein</fullName>
    </submittedName>
</protein>
<name>A0AA88A6N0_FICCA</name>
<dbReference type="AlphaFoldDB" id="A0AA88A6N0"/>
<comment type="caution">
    <text evidence="2">The sequence shown here is derived from an EMBL/GenBank/DDBJ whole genome shotgun (WGS) entry which is preliminary data.</text>
</comment>
<reference evidence="2" key="1">
    <citation type="submission" date="2023-07" db="EMBL/GenBank/DDBJ databases">
        <title>draft genome sequence of fig (Ficus carica).</title>
        <authorList>
            <person name="Takahashi T."/>
            <person name="Nishimura K."/>
        </authorList>
    </citation>
    <scope>NUCLEOTIDE SEQUENCE</scope>
</reference>
<sequence length="116" mass="12431">MQPPPNGSDSESRDSRRTLVIPGGNATDGGRVHRGGAVVRAAVVKGGRGVARRSSRGGEGWVRVVAEDGESPELSHPLPMIYNSSSYGENDGVNPSLLQFTFTNRKMLRKKEIDGK</sequence>
<evidence type="ECO:0000313" key="2">
    <source>
        <dbReference type="EMBL" id="GMN50354.1"/>
    </source>
</evidence>
<accession>A0AA88A6N0</accession>
<proteinExistence type="predicted"/>
<keyword evidence="3" id="KW-1185">Reference proteome</keyword>
<gene>
    <name evidence="2" type="ORF">TIFTF001_019505</name>
</gene>
<evidence type="ECO:0000256" key="1">
    <source>
        <dbReference type="SAM" id="MobiDB-lite"/>
    </source>
</evidence>
<organism evidence="2 3">
    <name type="scientific">Ficus carica</name>
    <name type="common">Common fig</name>
    <dbReference type="NCBI Taxonomy" id="3494"/>
    <lineage>
        <taxon>Eukaryota</taxon>
        <taxon>Viridiplantae</taxon>
        <taxon>Streptophyta</taxon>
        <taxon>Embryophyta</taxon>
        <taxon>Tracheophyta</taxon>
        <taxon>Spermatophyta</taxon>
        <taxon>Magnoliopsida</taxon>
        <taxon>eudicotyledons</taxon>
        <taxon>Gunneridae</taxon>
        <taxon>Pentapetalae</taxon>
        <taxon>rosids</taxon>
        <taxon>fabids</taxon>
        <taxon>Rosales</taxon>
        <taxon>Moraceae</taxon>
        <taxon>Ficeae</taxon>
        <taxon>Ficus</taxon>
    </lineage>
</organism>
<feature type="region of interest" description="Disordered" evidence="1">
    <location>
        <begin position="1"/>
        <end position="33"/>
    </location>
</feature>
<evidence type="ECO:0000313" key="3">
    <source>
        <dbReference type="Proteomes" id="UP001187192"/>
    </source>
</evidence>
<dbReference type="EMBL" id="BTGU01000033">
    <property type="protein sequence ID" value="GMN50354.1"/>
    <property type="molecule type" value="Genomic_DNA"/>
</dbReference>
<dbReference type="Proteomes" id="UP001187192">
    <property type="component" value="Unassembled WGS sequence"/>
</dbReference>